<dbReference type="AlphaFoldDB" id="A0A6L3NBY6"/>
<accession>A0A6L3NBY6</accession>
<sequence length="136" mass="14765">MAFHVMKTFARSGPVGRTVGTFIVLQGEFWPNGIYAGISEVAYAAQDLSVNRVGIFPTKRIEREQTAGRMMREFVDDALAHGKNPAEGVPARLPGNESVKIIVVFHDSATILVAISLCVSAPFLSGFSRISRCNKP</sequence>
<protein>
    <submittedName>
        <fullName evidence="1">Uncharacterized protein</fullName>
    </submittedName>
</protein>
<comment type="caution">
    <text evidence="1">The sequence shown here is derived from an EMBL/GenBank/DDBJ whole genome shotgun (WGS) entry which is preliminary data.</text>
</comment>
<dbReference type="EMBL" id="VZOL01000377">
    <property type="protein sequence ID" value="KAB0661132.1"/>
    <property type="molecule type" value="Genomic_DNA"/>
</dbReference>
<dbReference type="Proteomes" id="UP000473571">
    <property type="component" value="Unassembled WGS sequence"/>
</dbReference>
<evidence type="ECO:0000313" key="1">
    <source>
        <dbReference type="EMBL" id="KAB0661132.1"/>
    </source>
</evidence>
<proteinExistence type="predicted"/>
<gene>
    <name evidence="1" type="ORF">F7R13_22375</name>
</gene>
<name>A0A6L3NBY6_9BURK</name>
<reference evidence="1 2" key="1">
    <citation type="submission" date="2019-09" db="EMBL/GenBank/DDBJ databases">
        <title>Draft genome sequences of 48 bacterial type strains from the CCUG.</title>
        <authorList>
            <person name="Tunovic T."/>
            <person name="Pineiro-Iglesias B."/>
            <person name="Unosson C."/>
            <person name="Inganas E."/>
            <person name="Ohlen M."/>
            <person name="Cardew S."/>
            <person name="Jensie-Markopoulos S."/>
            <person name="Salva-Serra F."/>
            <person name="Jaen-Luchoro D."/>
            <person name="Karlsson R."/>
            <person name="Svensson-Stadler L."/>
            <person name="Chun J."/>
            <person name="Moore E."/>
        </authorList>
    </citation>
    <scope>NUCLEOTIDE SEQUENCE [LARGE SCALE GENOMIC DNA]</scope>
    <source>
        <strain evidence="1 2">CCUG 65687</strain>
    </source>
</reference>
<organism evidence="1 2">
    <name type="scientific">Burkholderia territorii</name>
    <dbReference type="NCBI Taxonomy" id="1503055"/>
    <lineage>
        <taxon>Bacteria</taxon>
        <taxon>Pseudomonadati</taxon>
        <taxon>Pseudomonadota</taxon>
        <taxon>Betaproteobacteria</taxon>
        <taxon>Burkholderiales</taxon>
        <taxon>Burkholderiaceae</taxon>
        <taxon>Burkholderia</taxon>
        <taxon>Burkholderia cepacia complex</taxon>
    </lineage>
</organism>
<evidence type="ECO:0000313" key="2">
    <source>
        <dbReference type="Proteomes" id="UP000473571"/>
    </source>
</evidence>